<dbReference type="InParanoid" id="C5L590"/>
<keyword evidence="2" id="KW-1185">Reference proteome</keyword>
<proteinExistence type="predicted"/>
<reference evidence="1 2" key="1">
    <citation type="submission" date="2008-07" db="EMBL/GenBank/DDBJ databases">
        <authorList>
            <person name="El-Sayed N."/>
            <person name="Caler E."/>
            <person name="Inman J."/>
            <person name="Amedeo P."/>
            <person name="Hass B."/>
            <person name="Wortman J."/>
        </authorList>
    </citation>
    <scope>NUCLEOTIDE SEQUENCE [LARGE SCALE GENOMIC DNA]</scope>
    <source>
        <strain evidence="2">ATCC 50983 / TXsc</strain>
    </source>
</reference>
<dbReference type="AlphaFoldDB" id="C5L590"/>
<sequence length="50" mass="5581">MPTRMNHAICVVLFVEAARRFGDGQSIMSTIGLDVDISSPIKEHLKRLLL</sequence>
<organism evidence="2">
    <name type="scientific">Perkinsus marinus (strain ATCC 50983 / TXsc)</name>
    <dbReference type="NCBI Taxonomy" id="423536"/>
    <lineage>
        <taxon>Eukaryota</taxon>
        <taxon>Sar</taxon>
        <taxon>Alveolata</taxon>
        <taxon>Perkinsozoa</taxon>
        <taxon>Perkinsea</taxon>
        <taxon>Perkinsida</taxon>
        <taxon>Perkinsidae</taxon>
        <taxon>Perkinsus</taxon>
    </lineage>
</organism>
<evidence type="ECO:0000313" key="1">
    <source>
        <dbReference type="EMBL" id="EER08149.1"/>
    </source>
</evidence>
<dbReference type="RefSeq" id="XP_002776333.1">
    <property type="nucleotide sequence ID" value="XM_002776287.1"/>
</dbReference>
<evidence type="ECO:0000313" key="2">
    <source>
        <dbReference type="Proteomes" id="UP000007800"/>
    </source>
</evidence>
<dbReference type="GeneID" id="9064311"/>
<protein>
    <submittedName>
        <fullName evidence="1">Uncharacterized protein</fullName>
    </submittedName>
</protein>
<accession>C5L590</accession>
<dbReference type="Proteomes" id="UP000007800">
    <property type="component" value="Unassembled WGS sequence"/>
</dbReference>
<gene>
    <name evidence="1" type="ORF">Pmar_PMAR014912</name>
</gene>
<dbReference type="EMBL" id="GG679213">
    <property type="protein sequence ID" value="EER08149.1"/>
    <property type="molecule type" value="Genomic_DNA"/>
</dbReference>
<name>C5L590_PERM5</name>